<dbReference type="InParanoid" id="A0A1V8T0G6"/>
<evidence type="ECO:0000313" key="3">
    <source>
        <dbReference type="Proteomes" id="UP000192596"/>
    </source>
</evidence>
<name>A0A1V8T0G6_9PEZI</name>
<gene>
    <name evidence="2" type="ORF">B0A48_09574</name>
</gene>
<dbReference type="EMBL" id="NAJO01000021">
    <property type="protein sequence ID" value="OQO04652.1"/>
    <property type="molecule type" value="Genomic_DNA"/>
</dbReference>
<keyword evidence="1" id="KW-0472">Membrane</keyword>
<evidence type="ECO:0000256" key="1">
    <source>
        <dbReference type="SAM" id="Phobius"/>
    </source>
</evidence>
<comment type="caution">
    <text evidence="2">The sequence shown here is derived from an EMBL/GenBank/DDBJ whole genome shotgun (WGS) entry which is preliminary data.</text>
</comment>
<dbReference type="Proteomes" id="UP000192596">
    <property type="component" value="Unassembled WGS sequence"/>
</dbReference>
<accession>A0A1V8T0G6</accession>
<organism evidence="2 3">
    <name type="scientific">Cryoendolithus antarcticus</name>
    <dbReference type="NCBI Taxonomy" id="1507870"/>
    <lineage>
        <taxon>Eukaryota</taxon>
        <taxon>Fungi</taxon>
        <taxon>Dikarya</taxon>
        <taxon>Ascomycota</taxon>
        <taxon>Pezizomycotina</taxon>
        <taxon>Dothideomycetes</taxon>
        <taxon>Dothideomycetidae</taxon>
        <taxon>Cladosporiales</taxon>
        <taxon>Cladosporiaceae</taxon>
        <taxon>Cryoendolithus</taxon>
    </lineage>
</organism>
<protein>
    <submittedName>
        <fullName evidence="2">Uncharacterized protein</fullName>
    </submittedName>
</protein>
<keyword evidence="3" id="KW-1185">Reference proteome</keyword>
<reference evidence="3" key="1">
    <citation type="submission" date="2017-03" db="EMBL/GenBank/DDBJ databases">
        <title>Genomes of endolithic fungi from Antarctica.</title>
        <authorList>
            <person name="Coleine C."/>
            <person name="Masonjones S."/>
            <person name="Stajich J.E."/>
        </authorList>
    </citation>
    <scope>NUCLEOTIDE SEQUENCE [LARGE SCALE GENOMIC DNA]</scope>
    <source>
        <strain evidence="3">CCFEE 5527</strain>
    </source>
</reference>
<feature type="transmembrane region" description="Helical" evidence="1">
    <location>
        <begin position="73"/>
        <end position="96"/>
    </location>
</feature>
<evidence type="ECO:0000313" key="2">
    <source>
        <dbReference type="EMBL" id="OQO04652.1"/>
    </source>
</evidence>
<keyword evidence="1" id="KW-1133">Transmembrane helix</keyword>
<keyword evidence="1" id="KW-0812">Transmembrane</keyword>
<sequence length="104" mass="11279">MTPSTSSSTRPLLAGARSKLTAKWQAATRIEVDTDRQGQTAKAKWGAPVKEIRARWRMADAEEVEQLRQRHMFCAHVVIVGAAISVLGLIGCLLVVPREAVNGG</sequence>
<dbReference type="AlphaFoldDB" id="A0A1V8T0G6"/>
<proteinExistence type="predicted"/>